<dbReference type="NCBIfam" id="NF003843">
    <property type="entry name" value="PRK05422.1"/>
    <property type="match status" value="1"/>
</dbReference>
<organism evidence="4 5">
    <name type="scientific">Capillibacterium thermochitinicola</name>
    <dbReference type="NCBI Taxonomy" id="2699427"/>
    <lineage>
        <taxon>Bacteria</taxon>
        <taxon>Bacillati</taxon>
        <taxon>Bacillota</taxon>
        <taxon>Capillibacterium</taxon>
    </lineage>
</organism>
<dbReference type="CDD" id="cd09294">
    <property type="entry name" value="SmpB"/>
    <property type="match status" value="1"/>
</dbReference>
<dbReference type="Pfam" id="PF01668">
    <property type="entry name" value="SmpB"/>
    <property type="match status" value="1"/>
</dbReference>
<dbReference type="GO" id="GO:0070930">
    <property type="term" value="P:trans-translation-dependent protein tagging"/>
    <property type="evidence" value="ECO:0007669"/>
    <property type="project" value="TreeGrafter"/>
</dbReference>
<dbReference type="GO" id="GO:0070929">
    <property type="term" value="P:trans-translation"/>
    <property type="evidence" value="ECO:0007669"/>
    <property type="project" value="UniProtKB-UniRule"/>
</dbReference>
<protein>
    <recommendedName>
        <fullName evidence="3">SsrA-binding protein</fullName>
    </recommendedName>
    <alternativeName>
        <fullName evidence="3">Small protein B</fullName>
    </alternativeName>
</protein>
<evidence type="ECO:0000313" key="5">
    <source>
        <dbReference type="Proteomes" id="UP000657177"/>
    </source>
</evidence>
<dbReference type="InterPro" id="IPR020081">
    <property type="entry name" value="SsrA-bd_prot_CS"/>
</dbReference>
<dbReference type="GO" id="GO:0005829">
    <property type="term" value="C:cytosol"/>
    <property type="evidence" value="ECO:0007669"/>
    <property type="project" value="TreeGrafter"/>
</dbReference>
<keyword evidence="1 3" id="KW-0963">Cytoplasm</keyword>
<comment type="caution">
    <text evidence="4">The sequence shown here is derived from an EMBL/GenBank/DDBJ whole genome shotgun (WGS) entry which is preliminary data.</text>
</comment>
<keyword evidence="5" id="KW-1185">Reference proteome</keyword>
<dbReference type="PANTHER" id="PTHR30308:SF2">
    <property type="entry name" value="SSRA-BINDING PROTEIN"/>
    <property type="match status" value="1"/>
</dbReference>
<dbReference type="PANTHER" id="PTHR30308">
    <property type="entry name" value="TMRNA-BINDING COMPONENT OF TRANS-TRANSLATION TAGGING COMPLEX"/>
    <property type="match status" value="1"/>
</dbReference>
<comment type="function">
    <text evidence="3">Required for rescue of stalled ribosomes mediated by trans-translation. Binds to transfer-messenger RNA (tmRNA), required for stable association of tmRNA with ribosomes. tmRNA and SmpB together mimic tRNA shape, replacing the anticodon stem-loop with SmpB. tmRNA is encoded by the ssrA gene; the 2 termini fold to resemble tRNA(Ala) and it encodes a 'tag peptide', a short internal open reading frame. During trans-translation Ala-aminoacylated tmRNA acts like a tRNA, entering the A-site of stalled ribosomes, displacing the stalled mRNA. The ribosome then switches to translate the ORF on the tmRNA; the nascent peptide is terminated with the 'tag peptide' encoded by the tmRNA and targeted for degradation. The ribosome is freed to recommence translation, which seems to be the essential function of trans-translation.</text>
</comment>
<evidence type="ECO:0000313" key="4">
    <source>
        <dbReference type="EMBL" id="MBA2132610.1"/>
    </source>
</evidence>
<dbReference type="Proteomes" id="UP000657177">
    <property type="component" value="Unassembled WGS sequence"/>
</dbReference>
<dbReference type="InterPro" id="IPR023620">
    <property type="entry name" value="SmpB"/>
</dbReference>
<gene>
    <name evidence="3 4" type="primary">smpB</name>
    <name evidence="4" type="ORF">G5B42_03515</name>
</gene>
<dbReference type="SUPFAM" id="SSF74982">
    <property type="entry name" value="Small protein B (SmpB)"/>
    <property type="match status" value="1"/>
</dbReference>
<reference evidence="4" key="1">
    <citation type="submission" date="2020-06" db="EMBL/GenBank/DDBJ databases">
        <title>Novel chitinolytic bacterium.</title>
        <authorList>
            <person name="Ungkulpasvich U."/>
            <person name="Kosugi A."/>
            <person name="Uke A."/>
        </authorList>
    </citation>
    <scope>NUCLEOTIDE SEQUENCE</scope>
    <source>
        <strain evidence="4">UUS1-1</strain>
    </source>
</reference>
<dbReference type="PROSITE" id="PS01317">
    <property type="entry name" value="SSRP"/>
    <property type="match status" value="1"/>
</dbReference>
<dbReference type="EMBL" id="JAAKDE010000006">
    <property type="protein sequence ID" value="MBA2132610.1"/>
    <property type="molecule type" value="Genomic_DNA"/>
</dbReference>
<evidence type="ECO:0000256" key="1">
    <source>
        <dbReference type="ARBA" id="ARBA00022490"/>
    </source>
</evidence>
<comment type="subcellular location">
    <subcellularLocation>
        <location evidence="3">Cytoplasm</location>
    </subcellularLocation>
    <text evidence="3">The tmRNA-SmpB complex associates with stalled 70S ribosomes.</text>
</comment>
<dbReference type="InterPro" id="IPR000037">
    <property type="entry name" value="SsrA-bd_prot"/>
</dbReference>
<evidence type="ECO:0000256" key="2">
    <source>
        <dbReference type="ARBA" id="ARBA00022884"/>
    </source>
</evidence>
<comment type="similarity">
    <text evidence="3">Belongs to the SmpB family.</text>
</comment>
<sequence>MLNDTFEELALLEVKKIATNRRARHEYFIEETIEAGVVLTGTEVKSLRQGKGNLNESYALIKAEEVFLYNCHISPYDYGNRYNHDPLRPRKLLLHKAEIRKIAAKIKEKGYTLVPLNMYFDRNNRVKIELALAKGKKLYDKRHDLAKRDAAREVARTLKGRPD</sequence>
<dbReference type="HAMAP" id="MF_00023">
    <property type="entry name" value="SmpB"/>
    <property type="match status" value="1"/>
</dbReference>
<dbReference type="NCBIfam" id="TIGR00086">
    <property type="entry name" value="smpB"/>
    <property type="match status" value="1"/>
</dbReference>
<dbReference type="Gene3D" id="2.40.280.10">
    <property type="match status" value="1"/>
</dbReference>
<evidence type="ECO:0000256" key="3">
    <source>
        <dbReference type="HAMAP-Rule" id="MF_00023"/>
    </source>
</evidence>
<proteinExistence type="inferred from homology"/>
<name>A0A8J6HYY5_9FIRM</name>
<dbReference type="AlphaFoldDB" id="A0A8J6HYY5"/>
<dbReference type="GO" id="GO:0003723">
    <property type="term" value="F:RNA binding"/>
    <property type="evidence" value="ECO:0007669"/>
    <property type="project" value="UniProtKB-UniRule"/>
</dbReference>
<keyword evidence="2 3" id="KW-0694">RNA-binding</keyword>
<accession>A0A8J6HYY5</accession>